<evidence type="ECO:0000256" key="10">
    <source>
        <dbReference type="SAM" id="Phobius"/>
    </source>
</evidence>
<accession>A0A1D1YDL5</accession>
<dbReference type="GO" id="GO:0016020">
    <property type="term" value="C:membrane"/>
    <property type="evidence" value="ECO:0007669"/>
    <property type="project" value="UniProtKB-SubCell"/>
</dbReference>
<keyword evidence="6" id="KW-0406">Ion transport</keyword>
<dbReference type="Pfam" id="PF11744">
    <property type="entry name" value="ALMT"/>
    <property type="match status" value="1"/>
</dbReference>
<feature type="compositionally biased region" description="Basic and acidic residues" evidence="9">
    <location>
        <begin position="473"/>
        <end position="483"/>
    </location>
</feature>
<keyword evidence="3" id="KW-0813">Transport</keyword>
<evidence type="ECO:0000256" key="4">
    <source>
        <dbReference type="ARBA" id="ARBA00022692"/>
    </source>
</evidence>
<evidence type="ECO:0000256" key="2">
    <source>
        <dbReference type="ARBA" id="ARBA00007079"/>
    </source>
</evidence>
<feature type="transmembrane region" description="Helical" evidence="10">
    <location>
        <begin position="34"/>
        <end position="55"/>
    </location>
</feature>
<evidence type="ECO:0000256" key="3">
    <source>
        <dbReference type="ARBA" id="ARBA00022448"/>
    </source>
</evidence>
<evidence type="ECO:0000256" key="8">
    <source>
        <dbReference type="ARBA" id="ARBA00023303"/>
    </source>
</evidence>
<feature type="region of interest" description="Disordered" evidence="9">
    <location>
        <begin position="473"/>
        <end position="505"/>
    </location>
</feature>
<keyword evidence="8" id="KW-0407">Ion channel</keyword>
<dbReference type="AlphaFoldDB" id="A0A1D1YDL5"/>
<evidence type="ECO:0000313" key="11">
    <source>
        <dbReference type="EMBL" id="JAT52690.1"/>
    </source>
</evidence>
<keyword evidence="4 10" id="KW-0812">Transmembrane</keyword>
<evidence type="ECO:0000256" key="6">
    <source>
        <dbReference type="ARBA" id="ARBA00023065"/>
    </source>
</evidence>
<proteinExistence type="inferred from homology"/>
<dbReference type="PANTHER" id="PTHR31086">
    <property type="entry name" value="ALUMINUM-ACTIVATED MALATE TRANSPORTER 10"/>
    <property type="match status" value="1"/>
</dbReference>
<organism evidence="11">
    <name type="scientific">Anthurium amnicola</name>
    <dbReference type="NCBI Taxonomy" id="1678845"/>
    <lineage>
        <taxon>Eukaryota</taxon>
        <taxon>Viridiplantae</taxon>
        <taxon>Streptophyta</taxon>
        <taxon>Embryophyta</taxon>
        <taxon>Tracheophyta</taxon>
        <taxon>Spermatophyta</taxon>
        <taxon>Magnoliopsida</taxon>
        <taxon>Liliopsida</taxon>
        <taxon>Araceae</taxon>
        <taxon>Pothoideae</taxon>
        <taxon>Potheae</taxon>
        <taxon>Anthurium</taxon>
    </lineage>
</organism>
<evidence type="ECO:0000256" key="5">
    <source>
        <dbReference type="ARBA" id="ARBA00022989"/>
    </source>
</evidence>
<dbReference type="GO" id="GO:0015743">
    <property type="term" value="P:malate transport"/>
    <property type="evidence" value="ECO:0007669"/>
    <property type="project" value="InterPro"/>
</dbReference>
<evidence type="ECO:0000256" key="7">
    <source>
        <dbReference type="ARBA" id="ARBA00023136"/>
    </source>
</evidence>
<feature type="transmembrane region" description="Helical" evidence="10">
    <location>
        <begin position="67"/>
        <end position="86"/>
    </location>
</feature>
<protein>
    <submittedName>
        <fullName evidence="11">Aluminum-activated malate transporter 10</fullName>
    </submittedName>
</protein>
<feature type="region of interest" description="Disordered" evidence="9">
    <location>
        <begin position="402"/>
        <end position="424"/>
    </location>
</feature>
<feature type="transmembrane region" description="Helical" evidence="10">
    <location>
        <begin position="98"/>
        <end position="118"/>
    </location>
</feature>
<comment type="similarity">
    <text evidence="2">Belongs to the aromatic acid exporter (TC 2.A.85) family.</text>
</comment>
<feature type="transmembrane region" description="Helical" evidence="10">
    <location>
        <begin position="124"/>
        <end position="144"/>
    </location>
</feature>
<evidence type="ECO:0000256" key="1">
    <source>
        <dbReference type="ARBA" id="ARBA00004141"/>
    </source>
</evidence>
<reference evidence="11" key="1">
    <citation type="submission" date="2015-07" db="EMBL/GenBank/DDBJ databases">
        <title>Transcriptome Assembly of Anthurium amnicola.</title>
        <authorList>
            <person name="Suzuki J."/>
        </authorList>
    </citation>
    <scope>NUCLEOTIDE SEQUENCE</scope>
</reference>
<feature type="transmembrane region" description="Helical" evidence="10">
    <location>
        <begin position="176"/>
        <end position="198"/>
    </location>
</feature>
<keyword evidence="7 10" id="KW-0472">Membrane</keyword>
<dbReference type="GO" id="GO:0034220">
    <property type="term" value="P:monoatomic ion transmembrane transport"/>
    <property type="evidence" value="ECO:0007669"/>
    <property type="project" value="UniProtKB-KW"/>
</dbReference>
<evidence type="ECO:0000256" key="9">
    <source>
        <dbReference type="SAM" id="MobiDB-lite"/>
    </source>
</evidence>
<name>A0A1D1YDL5_9ARAE</name>
<comment type="subcellular location">
    <subcellularLocation>
        <location evidence="1">Membrane</location>
        <topology evidence="1">Multi-pass membrane protein</topology>
    </subcellularLocation>
</comment>
<gene>
    <name evidence="11" type="primary">ALMT10</name>
    <name evidence="11" type="ORF">g.28775</name>
</gene>
<dbReference type="EMBL" id="GDJX01015246">
    <property type="protein sequence ID" value="JAT52690.1"/>
    <property type="molecule type" value="Transcribed_RNA"/>
</dbReference>
<feature type="transmembrane region" description="Helical" evidence="10">
    <location>
        <begin position="210"/>
        <end position="231"/>
    </location>
</feature>
<sequence length="505" mass="54876">MANGRQLAVGLEWRVAVPEGSSVRLEHESGPIRWLCSVILGSIVAAGMKVLSFFKKVWKIGVDDPRKVVHCLKVGLGLALVSLFYYTRPLYDGVGGSALWAVMTVVVIFEFTVGASLYKGFNRVVATILGGSLGLVINSLADTAGEKGEPVILDASLFLLASAATFTRFIPTVKVFFDYGITVFILTYSLVSVSGYRVDKVLELAQQRMSTIAIGCSICLMISMVICPVWAGEDLHHLIVRNMEKLANSIEGNVAEYFKEDDNEGRNEKPSQRSQDYKCVLNSKASEESHAILARWEPAHARFSFRHPWKQYLTIGASLRSCAYCVEALHGIINSQVLGEAPKFMKKHLSNPCVEVSSHCSRVLEELANSVKTMTKSGSMDFLLGEMNSAVDDLQSALRSLPTRQLAPLPPSPPVEGGEKERGQPISVTPSFLALEVLPLATIASLLGEISARIECVADAVDALSELANFRAASDEKPEKAETSAEPPQADNPQGQEAMKGIQMV</sequence>
<keyword evidence="5 10" id="KW-1133">Transmembrane helix</keyword>
<dbReference type="InterPro" id="IPR020966">
    <property type="entry name" value="ALMT"/>
</dbReference>